<accession>A0ABQ6K567</accession>
<keyword evidence="12" id="KW-1185">Reference proteome</keyword>
<dbReference type="Gene3D" id="3.40.718.10">
    <property type="entry name" value="Isopropylmalate Dehydrogenase"/>
    <property type="match status" value="1"/>
</dbReference>
<keyword evidence="7 9" id="KW-0560">Oxidoreductase</keyword>
<dbReference type="InterPro" id="IPR019818">
    <property type="entry name" value="IsoCit/isopropylmalate_DH_CS"/>
</dbReference>
<evidence type="ECO:0000256" key="7">
    <source>
        <dbReference type="ARBA" id="ARBA00023002"/>
    </source>
</evidence>
<keyword evidence="4 9" id="KW-0479">Metal-binding</keyword>
<keyword evidence="6 9" id="KW-0521">NADP</keyword>
<protein>
    <recommendedName>
        <fullName evidence="9">Isocitrate dehydrogenase [NADP]</fullName>
        <ecNumber evidence="9">1.1.1.42</ecNumber>
    </recommendedName>
</protein>
<comment type="cofactor">
    <cofactor evidence="9">
        <name>Mg(2+)</name>
        <dbReference type="ChEBI" id="CHEBI:18420"/>
    </cofactor>
    <cofactor evidence="9">
        <name>Mn(2+)</name>
        <dbReference type="ChEBI" id="CHEBI:29035"/>
    </cofactor>
    <text evidence="9">Binds 1 Mg(2+) or Mn(2+) ion per subunit.</text>
</comment>
<dbReference type="Proteomes" id="UP001157034">
    <property type="component" value="Unassembled WGS sequence"/>
</dbReference>
<evidence type="ECO:0000256" key="3">
    <source>
        <dbReference type="ARBA" id="ARBA00022532"/>
    </source>
</evidence>
<dbReference type="RefSeq" id="WP_284254488.1">
    <property type="nucleotide sequence ID" value="NZ_BAAAQO010000001.1"/>
</dbReference>
<evidence type="ECO:0000256" key="1">
    <source>
        <dbReference type="ARBA" id="ARBA00001936"/>
    </source>
</evidence>
<dbReference type="PANTHER" id="PTHR11822">
    <property type="entry name" value="NADP-SPECIFIC ISOCITRATE DEHYDROGENASE"/>
    <property type="match status" value="1"/>
</dbReference>
<gene>
    <name evidence="11" type="primary">icd</name>
    <name evidence="11" type="ORF">GCM10025881_25990</name>
</gene>
<evidence type="ECO:0000256" key="6">
    <source>
        <dbReference type="ARBA" id="ARBA00022857"/>
    </source>
</evidence>
<dbReference type="InterPro" id="IPR004790">
    <property type="entry name" value="Isocitrate_DH_NADP"/>
</dbReference>
<dbReference type="PROSITE" id="PS00470">
    <property type="entry name" value="IDH_IMDH"/>
    <property type="match status" value="1"/>
</dbReference>
<comment type="similarity">
    <text evidence="2 9">Belongs to the isocitrate and isopropylmalate dehydrogenases family.</text>
</comment>
<proteinExistence type="inferred from homology"/>
<keyword evidence="5 9" id="KW-0460">Magnesium</keyword>
<comment type="cofactor">
    <cofactor evidence="1">
        <name>Mn(2+)</name>
        <dbReference type="ChEBI" id="CHEBI:29035"/>
    </cofactor>
</comment>
<evidence type="ECO:0000313" key="12">
    <source>
        <dbReference type="Proteomes" id="UP001157034"/>
    </source>
</evidence>
<dbReference type="SUPFAM" id="SSF53659">
    <property type="entry name" value="Isocitrate/Isopropylmalate dehydrogenase-like"/>
    <property type="match status" value="1"/>
</dbReference>
<name>A0ABQ6K567_9MICO</name>
<sequence>MVEKITVTGTVVELDGDEMTRIIWQFIKERLIHPYLDIDLEYYDLGIEHRDATDDQVTIDAANAILKHGVGVKCATITPDEARVEEFGLKKMWKSPNGTIRNILGGVIFREPIVISNIPRLVPGWNKPIVIGRHAFGDQYRATDFVFDGPGTLTLSFQPKDGGEAQSFEVFDAPGGGVALAMYNQDASIRDFARASFNYGLDRGFPVYLSTKNTILKAYDGRFKDLFQEVFDAEYKDRFAAAGLTYEHRLIDDMVASSLKWEGGYVWACKNYDGDVQSDTVAQGFGSLGLMTSVLTTPDGKVVEAEAAHGTVTRHYRLHQQGKPTSTNPIASIYAWTRGLAHRGKLDGNQALIDFSQTLERVVIETVESGAMTKDLALLISQDQPFQTTEEFLATIDENLQRALG</sequence>
<dbReference type="EMBL" id="BSVB01000001">
    <property type="protein sequence ID" value="GMA95775.1"/>
    <property type="molecule type" value="Genomic_DNA"/>
</dbReference>
<dbReference type="SMART" id="SM01329">
    <property type="entry name" value="Iso_dh"/>
    <property type="match status" value="1"/>
</dbReference>
<dbReference type="Pfam" id="PF00180">
    <property type="entry name" value="Iso_dh"/>
    <property type="match status" value="1"/>
</dbReference>
<keyword evidence="8 9" id="KW-0464">Manganese</keyword>
<evidence type="ECO:0000256" key="8">
    <source>
        <dbReference type="ARBA" id="ARBA00023211"/>
    </source>
</evidence>
<dbReference type="InterPro" id="IPR024084">
    <property type="entry name" value="IsoPropMal-DH-like_dom"/>
</dbReference>
<comment type="catalytic activity">
    <reaction evidence="9">
        <text>D-threo-isocitrate + NADP(+) = 2-oxoglutarate + CO2 + NADPH</text>
        <dbReference type="Rhea" id="RHEA:19629"/>
        <dbReference type="ChEBI" id="CHEBI:15562"/>
        <dbReference type="ChEBI" id="CHEBI:16526"/>
        <dbReference type="ChEBI" id="CHEBI:16810"/>
        <dbReference type="ChEBI" id="CHEBI:57783"/>
        <dbReference type="ChEBI" id="CHEBI:58349"/>
        <dbReference type="EC" id="1.1.1.42"/>
    </reaction>
</comment>
<comment type="caution">
    <text evidence="11">The sequence shown here is derived from an EMBL/GenBank/DDBJ whole genome shotgun (WGS) entry which is preliminary data.</text>
</comment>
<feature type="domain" description="Isopropylmalate dehydrogenase-like" evidence="10">
    <location>
        <begin position="10"/>
        <end position="396"/>
    </location>
</feature>
<evidence type="ECO:0000313" key="11">
    <source>
        <dbReference type="EMBL" id="GMA95775.1"/>
    </source>
</evidence>
<keyword evidence="3 9" id="KW-0816">Tricarboxylic acid cycle</keyword>
<dbReference type="PIRSF" id="PIRSF000108">
    <property type="entry name" value="IDH_NADP"/>
    <property type="match status" value="1"/>
</dbReference>
<dbReference type="EC" id="1.1.1.42" evidence="9"/>
<evidence type="ECO:0000256" key="2">
    <source>
        <dbReference type="ARBA" id="ARBA00007769"/>
    </source>
</evidence>
<reference evidence="12" key="1">
    <citation type="journal article" date="2019" name="Int. J. Syst. Evol. Microbiol.">
        <title>The Global Catalogue of Microorganisms (GCM) 10K type strain sequencing project: providing services to taxonomists for standard genome sequencing and annotation.</title>
        <authorList>
            <consortium name="The Broad Institute Genomics Platform"/>
            <consortium name="The Broad Institute Genome Sequencing Center for Infectious Disease"/>
            <person name="Wu L."/>
            <person name="Ma J."/>
        </authorList>
    </citation>
    <scope>NUCLEOTIDE SEQUENCE [LARGE SCALE GENOMIC DNA]</scope>
    <source>
        <strain evidence="12">NBRC 108894</strain>
    </source>
</reference>
<organism evidence="11 12">
    <name type="scientific">Pseudolysinimonas kribbensis</name>
    <dbReference type="NCBI Taxonomy" id="433641"/>
    <lineage>
        <taxon>Bacteria</taxon>
        <taxon>Bacillati</taxon>
        <taxon>Actinomycetota</taxon>
        <taxon>Actinomycetes</taxon>
        <taxon>Micrococcales</taxon>
        <taxon>Microbacteriaceae</taxon>
        <taxon>Pseudolysinimonas</taxon>
    </lineage>
</organism>
<evidence type="ECO:0000256" key="5">
    <source>
        <dbReference type="ARBA" id="ARBA00022842"/>
    </source>
</evidence>
<dbReference type="NCBIfam" id="TIGR00127">
    <property type="entry name" value="nadp_idh_euk"/>
    <property type="match status" value="1"/>
</dbReference>
<evidence type="ECO:0000259" key="10">
    <source>
        <dbReference type="SMART" id="SM01329"/>
    </source>
</evidence>
<evidence type="ECO:0000256" key="9">
    <source>
        <dbReference type="PIRNR" id="PIRNR000108"/>
    </source>
</evidence>
<evidence type="ECO:0000256" key="4">
    <source>
        <dbReference type="ARBA" id="ARBA00022723"/>
    </source>
</evidence>
<dbReference type="PANTHER" id="PTHR11822:SF21">
    <property type="entry name" value="ISOCITRATE DEHYDROGENASE [NADP], MITOCHONDRIAL"/>
    <property type="match status" value="1"/>
</dbReference>
<dbReference type="NCBIfam" id="NF006156">
    <property type="entry name" value="PRK08299.1"/>
    <property type="match status" value="1"/>
</dbReference>